<name>A0A4R8HB40_9FIRM</name>
<keyword evidence="2" id="KW-1185">Reference proteome</keyword>
<reference evidence="1 2" key="1">
    <citation type="submission" date="2019-03" db="EMBL/GenBank/DDBJ databases">
        <title>Subsurface microbial communities from deep shales in Ohio and West Virginia, USA.</title>
        <authorList>
            <person name="Wrighton K."/>
        </authorList>
    </citation>
    <scope>NUCLEOTIDE SEQUENCE [LARGE SCALE GENOMIC DNA]</scope>
    <source>
        <strain evidence="1 2">MSL 6dP</strain>
    </source>
</reference>
<organism evidence="1 2">
    <name type="scientific">Orenia marismortui</name>
    <dbReference type="NCBI Taxonomy" id="46469"/>
    <lineage>
        <taxon>Bacteria</taxon>
        <taxon>Bacillati</taxon>
        <taxon>Bacillota</taxon>
        <taxon>Clostridia</taxon>
        <taxon>Halanaerobiales</taxon>
        <taxon>Halobacteroidaceae</taxon>
        <taxon>Orenia</taxon>
    </lineage>
</organism>
<dbReference type="Proteomes" id="UP000295832">
    <property type="component" value="Unassembled WGS sequence"/>
</dbReference>
<evidence type="ECO:0000313" key="1">
    <source>
        <dbReference type="EMBL" id="TDX52919.1"/>
    </source>
</evidence>
<dbReference type="EMBL" id="SOEG01000004">
    <property type="protein sequence ID" value="TDX52919.1"/>
    <property type="molecule type" value="Genomic_DNA"/>
</dbReference>
<proteinExistence type="predicted"/>
<dbReference type="AlphaFoldDB" id="A0A4R8HB40"/>
<evidence type="ECO:0000313" key="2">
    <source>
        <dbReference type="Proteomes" id="UP000295832"/>
    </source>
</evidence>
<dbReference type="RefSeq" id="WP_134115121.1">
    <property type="nucleotide sequence ID" value="NZ_SOEG01000004.1"/>
</dbReference>
<comment type="caution">
    <text evidence="1">The sequence shown here is derived from an EMBL/GenBank/DDBJ whole genome shotgun (WGS) entry which is preliminary data.</text>
</comment>
<sequence>MKRYLVILFMVLVVIFTYNFSTKAKGIIDSNKLELDLMINYSNYVYKTYGDNVEEDNYIREDLHHGKGYLGEIIYWVNNRFGVGLGLESNRMVSEWCDDLEKYKYSSQLDGPYAKIIYNLNDNITLYNNIIDYRYKEHYQKAGFDNDLIRGNGIGVLLGMKVDYPVDNNLSVVLDSGYRIAKIKIKKRYSSKKGELIKNKDGEKIKISGLRVGLSVAYRF</sequence>
<evidence type="ECO:0008006" key="3">
    <source>
        <dbReference type="Google" id="ProtNLM"/>
    </source>
</evidence>
<protein>
    <recommendedName>
        <fullName evidence="3">Outer membrane protein with beta-barrel domain</fullName>
    </recommendedName>
</protein>
<gene>
    <name evidence="1" type="ORF">C7959_10444</name>
</gene>
<dbReference type="STRING" id="926561.GCA_000379025_00350"/>
<accession>A0A4R8HB40</accession>